<reference evidence="3 4" key="1">
    <citation type="submission" date="2018-12" db="EMBL/GenBank/DDBJ databases">
        <title>Legionella sp,whole genome shotgun sequence.</title>
        <authorList>
            <person name="Wu H."/>
        </authorList>
    </citation>
    <scope>NUCLEOTIDE SEQUENCE [LARGE SCALE GENOMIC DNA]</scope>
    <source>
        <strain evidence="4">km714</strain>
    </source>
</reference>
<dbReference type="SUPFAM" id="SSF54197">
    <property type="entry name" value="HIT-like"/>
    <property type="match status" value="1"/>
</dbReference>
<evidence type="ECO:0000256" key="1">
    <source>
        <dbReference type="PROSITE-ProRule" id="PRU00464"/>
    </source>
</evidence>
<dbReference type="InterPro" id="IPR036265">
    <property type="entry name" value="HIT-like_sf"/>
</dbReference>
<dbReference type="Proteomes" id="UP000288012">
    <property type="component" value="Unassembled WGS sequence"/>
</dbReference>
<dbReference type="InterPro" id="IPR011146">
    <property type="entry name" value="HIT-like"/>
</dbReference>
<evidence type="ECO:0000313" key="3">
    <source>
        <dbReference type="EMBL" id="RUQ88029.1"/>
    </source>
</evidence>
<dbReference type="PROSITE" id="PS51084">
    <property type="entry name" value="HIT_2"/>
    <property type="match status" value="1"/>
</dbReference>
<dbReference type="RefSeq" id="WP_126954008.1">
    <property type="nucleotide sequence ID" value="NZ_RZGR01000015.1"/>
</dbReference>
<comment type="caution">
    <text evidence="1">Lacks conserved residue(s) required for the propagation of feature annotation.</text>
</comment>
<dbReference type="PIRSF" id="PIRSF000714">
    <property type="entry name" value="HIT"/>
    <property type="match status" value="1"/>
</dbReference>
<protein>
    <submittedName>
        <fullName evidence="3">HIT domain-containing protein</fullName>
    </submittedName>
</protein>
<dbReference type="EMBL" id="RZGR01000015">
    <property type="protein sequence ID" value="RUQ88029.1"/>
    <property type="molecule type" value="Genomic_DNA"/>
</dbReference>
<accession>A0A3S0X444</accession>
<comment type="caution">
    <text evidence="3">The sequence shown here is derived from an EMBL/GenBank/DDBJ whole genome shotgun (WGS) entry which is preliminary data.</text>
</comment>
<dbReference type="Gene3D" id="3.30.428.10">
    <property type="entry name" value="HIT-like"/>
    <property type="match status" value="1"/>
</dbReference>
<dbReference type="Pfam" id="PF01230">
    <property type="entry name" value="HIT"/>
    <property type="match status" value="1"/>
</dbReference>
<name>A0A3S0X444_9GAMM</name>
<organism evidence="3 4">
    <name type="scientific">Legionella septentrionalis</name>
    <dbReference type="NCBI Taxonomy" id="2498109"/>
    <lineage>
        <taxon>Bacteria</taxon>
        <taxon>Pseudomonadati</taxon>
        <taxon>Pseudomonadota</taxon>
        <taxon>Gammaproteobacteria</taxon>
        <taxon>Legionellales</taxon>
        <taxon>Legionellaceae</taxon>
        <taxon>Legionella</taxon>
    </lineage>
</organism>
<feature type="domain" description="HIT" evidence="2">
    <location>
        <begin position="35"/>
        <end position="104"/>
    </location>
</feature>
<dbReference type="OrthoDB" id="9799145at2"/>
<evidence type="ECO:0000259" key="2">
    <source>
        <dbReference type="PROSITE" id="PS51084"/>
    </source>
</evidence>
<dbReference type="AlphaFoldDB" id="A0A3S0X444"/>
<dbReference type="GO" id="GO:0003824">
    <property type="term" value="F:catalytic activity"/>
    <property type="evidence" value="ECO:0007669"/>
    <property type="project" value="InterPro"/>
</dbReference>
<sequence>MKFTIDPRILCSSFELGDWPLSSILLKDNVNFPWLILVPRVKAIQEIWQLSASQRHTLMDELHAASTIVQDVFKPNKLNIGSLGNIVSQLHVHVIGRFINDDLWPHGVWQAAQTVVAYPETTRGQIIDELRIRVAQAFILR</sequence>
<keyword evidence="4" id="KW-1185">Reference proteome</keyword>
<dbReference type="InterPro" id="IPR026026">
    <property type="entry name" value="HIT_Hint"/>
</dbReference>
<proteinExistence type="predicted"/>
<gene>
    <name evidence="3" type="ORF">EKM59_06150</name>
</gene>
<evidence type="ECO:0000313" key="4">
    <source>
        <dbReference type="Proteomes" id="UP000288012"/>
    </source>
</evidence>